<keyword evidence="3" id="KW-1185">Reference proteome</keyword>
<feature type="region of interest" description="Disordered" evidence="1">
    <location>
        <begin position="38"/>
        <end position="61"/>
    </location>
</feature>
<feature type="compositionally biased region" description="Acidic residues" evidence="1">
    <location>
        <begin position="38"/>
        <end position="54"/>
    </location>
</feature>
<dbReference type="AlphaFoldDB" id="A0A8J5QYK0"/>
<dbReference type="Proteomes" id="UP000729913">
    <property type="component" value="Unassembled WGS sequence"/>
</dbReference>
<name>A0A8J5QYK0_9HYME</name>
<evidence type="ECO:0000313" key="3">
    <source>
        <dbReference type="Proteomes" id="UP000729913"/>
    </source>
</evidence>
<evidence type="ECO:0000313" key="2">
    <source>
        <dbReference type="EMBL" id="KAG8034581.1"/>
    </source>
</evidence>
<organism evidence="2 3">
    <name type="scientific">Cotesia typhae</name>
    <dbReference type="NCBI Taxonomy" id="2053667"/>
    <lineage>
        <taxon>Eukaryota</taxon>
        <taxon>Metazoa</taxon>
        <taxon>Ecdysozoa</taxon>
        <taxon>Arthropoda</taxon>
        <taxon>Hexapoda</taxon>
        <taxon>Insecta</taxon>
        <taxon>Pterygota</taxon>
        <taxon>Neoptera</taxon>
        <taxon>Endopterygota</taxon>
        <taxon>Hymenoptera</taxon>
        <taxon>Apocrita</taxon>
        <taxon>Ichneumonoidea</taxon>
        <taxon>Braconidae</taxon>
        <taxon>Microgastrinae</taxon>
        <taxon>Cotesia</taxon>
    </lineage>
</organism>
<reference evidence="2" key="2">
    <citation type="submission" date="2021-04" db="EMBL/GenBank/DDBJ databases">
        <title>Genome-wide patterns of bracovirus chromosomal integration into multiple host tissues during parasitism.</title>
        <authorList>
            <person name="Chebbi M.A.C."/>
        </authorList>
    </citation>
    <scope>NUCLEOTIDE SEQUENCE</scope>
    <source>
        <tissue evidence="2">Whole body</tissue>
    </source>
</reference>
<reference evidence="2" key="1">
    <citation type="submission" date="2020-03" db="EMBL/GenBank/DDBJ databases">
        <authorList>
            <person name="Chebbi M.A."/>
            <person name="Drezen J.M."/>
        </authorList>
    </citation>
    <scope>NUCLEOTIDE SEQUENCE</scope>
    <source>
        <tissue evidence="2">Whole body</tissue>
    </source>
</reference>
<accession>A0A8J5QYK0</accession>
<evidence type="ECO:0000256" key="1">
    <source>
        <dbReference type="SAM" id="MobiDB-lite"/>
    </source>
</evidence>
<protein>
    <submittedName>
        <fullName evidence="2">Uncharacterized protein</fullName>
    </submittedName>
</protein>
<sequence length="61" mass="6827">MRIKLRKVEKIEQKEVERVNALNDVASILARRVAVEFSDSESASESECESDGWGEQDSSIA</sequence>
<proteinExistence type="predicted"/>
<dbReference type="EMBL" id="JAAOIC020000067">
    <property type="protein sequence ID" value="KAG8034581.1"/>
    <property type="molecule type" value="Genomic_DNA"/>
</dbReference>
<dbReference type="OrthoDB" id="1060785at2759"/>
<gene>
    <name evidence="2" type="ORF">G9C98_007657</name>
</gene>
<comment type="caution">
    <text evidence="2">The sequence shown here is derived from an EMBL/GenBank/DDBJ whole genome shotgun (WGS) entry which is preliminary data.</text>
</comment>